<dbReference type="EMBL" id="CAJNOQ010022355">
    <property type="protein sequence ID" value="CAF1500030.1"/>
    <property type="molecule type" value="Genomic_DNA"/>
</dbReference>
<evidence type="ECO:0000313" key="1">
    <source>
        <dbReference type="EMBL" id="CAF0946918.1"/>
    </source>
</evidence>
<dbReference type="Proteomes" id="UP000677228">
    <property type="component" value="Unassembled WGS sequence"/>
</dbReference>
<protein>
    <recommendedName>
        <fullName evidence="6">DUF659 domain-containing protein</fullName>
    </recommendedName>
</protein>
<dbReference type="EMBL" id="CAJOBC010087865">
    <property type="protein sequence ID" value="CAF4361768.1"/>
    <property type="molecule type" value="Genomic_DNA"/>
</dbReference>
<dbReference type="EMBL" id="CAJOBA010004715">
    <property type="protein sequence ID" value="CAF3721500.1"/>
    <property type="molecule type" value="Genomic_DNA"/>
</dbReference>
<organism evidence="2 5">
    <name type="scientific">Didymodactylos carnosus</name>
    <dbReference type="NCBI Taxonomy" id="1234261"/>
    <lineage>
        <taxon>Eukaryota</taxon>
        <taxon>Metazoa</taxon>
        <taxon>Spiralia</taxon>
        <taxon>Gnathifera</taxon>
        <taxon>Rotifera</taxon>
        <taxon>Eurotatoria</taxon>
        <taxon>Bdelloidea</taxon>
        <taxon>Philodinida</taxon>
        <taxon>Philodinidae</taxon>
        <taxon>Didymodactylos</taxon>
    </lineage>
</organism>
<dbReference type="EMBL" id="CAJNOK010004710">
    <property type="protein sequence ID" value="CAF0946918.1"/>
    <property type="molecule type" value="Genomic_DNA"/>
</dbReference>
<dbReference type="AlphaFoldDB" id="A0A815TEP6"/>
<comment type="caution">
    <text evidence="2">The sequence shown here is derived from an EMBL/GenBank/DDBJ whole genome shotgun (WGS) entry which is preliminary data.</text>
</comment>
<name>A0A815TEP6_9BILA</name>
<evidence type="ECO:0000313" key="2">
    <source>
        <dbReference type="EMBL" id="CAF1500030.1"/>
    </source>
</evidence>
<gene>
    <name evidence="2" type="ORF">GPM918_LOCUS36639</name>
    <name evidence="1" type="ORF">OVA965_LOCUS11942</name>
    <name evidence="4" type="ORF">SRO942_LOCUS37380</name>
    <name evidence="3" type="ORF">TMI583_LOCUS11946</name>
</gene>
<dbReference type="SUPFAM" id="SSF53098">
    <property type="entry name" value="Ribonuclease H-like"/>
    <property type="match status" value="1"/>
</dbReference>
<dbReference type="Proteomes" id="UP000681722">
    <property type="component" value="Unassembled WGS sequence"/>
</dbReference>
<dbReference type="Proteomes" id="UP000682733">
    <property type="component" value="Unassembled WGS sequence"/>
</dbReference>
<dbReference type="OrthoDB" id="1607513at2759"/>
<proteinExistence type="predicted"/>
<evidence type="ECO:0000313" key="4">
    <source>
        <dbReference type="EMBL" id="CAF4361768.1"/>
    </source>
</evidence>
<reference evidence="2" key="1">
    <citation type="submission" date="2021-02" db="EMBL/GenBank/DDBJ databases">
        <authorList>
            <person name="Nowell W R."/>
        </authorList>
    </citation>
    <scope>NUCLEOTIDE SEQUENCE</scope>
</reference>
<evidence type="ECO:0008006" key="6">
    <source>
        <dbReference type="Google" id="ProtNLM"/>
    </source>
</evidence>
<sequence>MSNKASTNVSIISKLCAIVTDNPNTMQKMQDLFISKLENQHIIELRCFAHAINLIAGVVVKHVYAKNIISKVTTITSFSNHSHAFKAKLKEEAKRLKIKKETLIESLLLGAPTKIINIMNSRSFFTDVENLYKLMKPLAYVMSIIQSSSVTLADCFLILSYLRLTTNQFIANTETRTFGRFVSKVVDIRLKEFHNDLYLSAYYLHLNHDAGLLADGRSAVYRYLAEYSKKTGNNLATTKHVLGALQRYEIKNGPYALHYTEVMPERLFSILDWHHSKRRNRLNLFTLEAIAKIHTFYKAELSNPDDMMDMGYLEDILDLMDDSSADPVVIDEGNKSAVDAIDFFLCINDNHRVLREKCDEENINEDQPVDDEHISKFDHVLNTDSRDFQQILIDLGFIDNTHLLPTEDDEGTEAELIETVSNEDCDIDKLLTETMNI</sequence>
<dbReference type="InterPro" id="IPR012337">
    <property type="entry name" value="RNaseH-like_sf"/>
</dbReference>
<evidence type="ECO:0000313" key="5">
    <source>
        <dbReference type="Proteomes" id="UP000663829"/>
    </source>
</evidence>
<evidence type="ECO:0000313" key="3">
    <source>
        <dbReference type="EMBL" id="CAF3721500.1"/>
    </source>
</evidence>
<dbReference type="Proteomes" id="UP000663829">
    <property type="component" value="Unassembled WGS sequence"/>
</dbReference>
<accession>A0A815TEP6</accession>
<keyword evidence="5" id="KW-1185">Reference proteome</keyword>